<evidence type="ECO:0008006" key="4">
    <source>
        <dbReference type="Google" id="ProtNLM"/>
    </source>
</evidence>
<evidence type="ECO:0000313" key="3">
    <source>
        <dbReference type="Proteomes" id="UP001383192"/>
    </source>
</evidence>
<comment type="caution">
    <text evidence="2">The sequence shown here is derived from an EMBL/GenBank/DDBJ whole genome shotgun (WGS) entry which is preliminary data.</text>
</comment>
<proteinExistence type="predicted"/>
<feature type="signal peptide" evidence="1">
    <location>
        <begin position="1"/>
        <end position="21"/>
    </location>
</feature>
<dbReference type="Proteomes" id="UP001383192">
    <property type="component" value="Unassembled WGS sequence"/>
</dbReference>
<dbReference type="EMBL" id="JAYKXP010000055">
    <property type="protein sequence ID" value="KAK7034708.1"/>
    <property type="molecule type" value="Genomic_DNA"/>
</dbReference>
<reference evidence="2 3" key="1">
    <citation type="submission" date="2024-01" db="EMBL/GenBank/DDBJ databases">
        <title>A draft genome for a cacao thread blight-causing isolate of Paramarasmius palmivorus.</title>
        <authorList>
            <person name="Baruah I.K."/>
            <person name="Bukari Y."/>
            <person name="Amoako-Attah I."/>
            <person name="Meinhardt L.W."/>
            <person name="Bailey B.A."/>
            <person name="Cohen S.P."/>
        </authorList>
    </citation>
    <scope>NUCLEOTIDE SEQUENCE [LARGE SCALE GENOMIC DNA]</scope>
    <source>
        <strain evidence="2 3">GH-12</strain>
    </source>
</reference>
<keyword evidence="1" id="KW-0732">Signal</keyword>
<organism evidence="2 3">
    <name type="scientific">Paramarasmius palmivorus</name>
    <dbReference type="NCBI Taxonomy" id="297713"/>
    <lineage>
        <taxon>Eukaryota</taxon>
        <taxon>Fungi</taxon>
        <taxon>Dikarya</taxon>
        <taxon>Basidiomycota</taxon>
        <taxon>Agaricomycotina</taxon>
        <taxon>Agaricomycetes</taxon>
        <taxon>Agaricomycetidae</taxon>
        <taxon>Agaricales</taxon>
        <taxon>Marasmiineae</taxon>
        <taxon>Marasmiaceae</taxon>
        <taxon>Paramarasmius</taxon>
    </lineage>
</organism>
<protein>
    <recommendedName>
        <fullName evidence="4">Ser-Thr-rich glycosyl-phosphatidyl-inositol-anchored membrane family-domain-containing protein</fullName>
    </recommendedName>
</protein>
<evidence type="ECO:0000313" key="2">
    <source>
        <dbReference type="EMBL" id="KAK7034708.1"/>
    </source>
</evidence>
<gene>
    <name evidence="2" type="ORF">VNI00_012115</name>
</gene>
<feature type="chain" id="PRO_5043788124" description="Ser-Thr-rich glycosyl-phosphatidyl-inositol-anchored membrane family-domain-containing protein" evidence="1">
    <location>
        <begin position="22"/>
        <end position="118"/>
    </location>
</feature>
<evidence type="ECO:0000256" key="1">
    <source>
        <dbReference type="SAM" id="SignalP"/>
    </source>
</evidence>
<dbReference type="AlphaFoldDB" id="A0AAW0C6K4"/>
<sequence length="118" mass="12972">MLFKNAITSTAIAALALFVDASPVKRDTWSPRIIEPNAWTTWVSGTRVNVTWDTSNAPERISSGSAGPTVFLARGFDLRQGWVEVTVPWVEPSGDYTITLFGSSDNRSPYFYIAAPTE</sequence>
<accession>A0AAW0C6K4</accession>
<keyword evidence="3" id="KW-1185">Reference proteome</keyword>
<name>A0AAW0C6K4_9AGAR</name>